<dbReference type="SUPFAM" id="SSF53335">
    <property type="entry name" value="S-adenosyl-L-methionine-dependent methyltransferases"/>
    <property type="match status" value="1"/>
</dbReference>
<reference evidence="3" key="1">
    <citation type="journal article" date="2014" name="Proc. Natl. Acad. Sci. U.S.A.">
        <title>Extensive sampling of basidiomycete genomes demonstrates inadequacy of the white-rot/brown-rot paradigm for wood decay fungi.</title>
        <authorList>
            <person name="Riley R."/>
            <person name="Salamov A.A."/>
            <person name="Brown D.W."/>
            <person name="Nagy L.G."/>
            <person name="Floudas D."/>
            <person name="Held B.W."/>
            <person name="Levasseur A."/>
            <person name="Lombard V."/>
            <person name="Morin E."/>
            <person name="Otillar R."/>
            <person name="Lindquist E.A."/>
            <person name="Sun H."/>
            <person name="LaButti K.M."/>
            <person name="Schmutz J."/>
            <person name="Jabbour D."/>
            <person name="Luo H."/>
            <person name="Baker S.E."/>
            <person name="Pisabarro A.G."/>
            <person name="Walton J.D."/>
            <person name="Blanchette R.A."/>
            <person name="Henrissat B."/>
            <person name="Martin F."/>
            <person name="Cullen D."/>
            <person name="Hibbett D.S."/>
            <person name="Grigoriev I.V."/>
        </authorList>
    </citation>
    <scope>NUCLEOTIDE SEQUENCE [LARGE SCALE GENOMIC DNA]</scope>
    <source>
        <strain evidence="3">FD-172 SS1</strain>
    </source>
</reference>
<accession>A0A067LWX4</accession>
<dbReference type="AlphaFoldDB" id="A0A067LWX4"/>
<proteinExistence type="predicted"/>
<dbReference type="Gene3D" id="3.40.50.150">
    <property type="entry name" value="Vaccinia Virus protein VP39"/>
    <property type="match status" value="1"/>
</dbReference>
<keyword evidence="3" id="KW-1185">Reference proteome</keyword>
<protein>
    <recommendedName>
        <fullName evidence="4">Methyltransferase domain-containing protein</fullName>
    </recommendedName>
</protein>
<dbReference type="OrthoDB" id="2013972at2759"/>
<name>A0A067LWX4_BOTB1</name>
<evidence type="ECO:0000313" key="3">
    <source>
        <dbReference type="Proteomes" id="UP000027195"/>
    </source>
</evidence>
<dbReference type="CDD" id="cd02440">
    <property type="entry name" value="AdoMet_MTases"/>
    <property type="match status" value="1"/>
</dbReference>
<dbReference type="Proteomes" id="UP000027195">
    <property type="component" value="Unassembled WGS sequence"/>
</dbReference>
<evidence type="ECO:0008006" key="4">
    <source>
        <dbReference type="Google" id="ProtNLM"/>
    </source>
</evidence>
<evidence type="ECO:0000313" key="2">
    <source>
        <dbReference type="EMBL" id="KDQ07709.1"/>
    </source>
</evidence>
<gene>
    <name evidence="2" type="ORF">BOTBODRAFT_38607</name>
</gene>
<dbReference type="GO" id="GO:0008168">
    <property type="term" value="F:methyltransferase activity"/>
    <property type="evidence" value="ECO:0007669"/>
    <property type="project" value="TreeGrafter"/>
</dbReference>
<dbReference type="EMBL" id="KL198102">
    <property type="protein sequence ID" value="KDQ07709.1"/>
    <property type="molecule type" value="Genomic_DNA"/>
</dbReference>
<organism evidence="2 3">
    <name type="scientific">Botryobasidium botryosum (strain FD-172 SS1)</name>
    <dbReference type="NCBI Taxonomy" id="930990"/>
    <lineage>
        <taxon>Eukaryota</taxon>
        <taxon>Fungi</taxon>
        <taxon>Dikarya</taxon>
        <taxon>Basidiomycota</taxon>
        <taxon>Agaricomycotina</taxon>
        <taxon>Agaricomycetes</taxon>
        <taxon>Cantharellales</taxon>
        <taxon>Botryobasidiaceae</taxon>
        <taxon>Botryobasidium</taxon>
    </lineage>
</organism>
<evidence type="ECO:0000256" key="1">
    <source>
        <dbReference type="SAM" id="MobiDB-lite"/>
    </source>
</evidence>
<dbReference type="Pfam" id="PF13489">
    <property type="entry name" value="Methyltransf_23"/>
    <property type="match status" value="1"/>
</dbReference>
<dbReference type="PANTHER" id="PTHR43591:SF24">
    <property type="entry name" value="2-METHOXY-6-POLYPRENYL-1,4-BENZOQUINOL METHYLASE, MITOCHONDRIAL"/>
    <property type="match status" value="1"/>
</dbReference>
<dbReference type="HOGENOM" id="CLU_010595_5_2_1"/>
<feature type="region of interest" description="Disordered" evidence="1">
    <location>
        <begin position="1"/>
        <end position="54"/>
    </location>
</feature>
<dbReference type="PANTHER" id="PTHR43591">
    <property type="entry name" value="METHYLTRANSFERASE"/>
    <property type="match status" value="1"/>
</dbReference>
<sequence>MRASESDTTSITGRTEATDFTTSQTFSTAPTASQFGVPNNNVGDGTTDGEGEEPVVNIDLHDSDIDRPPSPAPSIYSLTHSLREDLFTLAHGRYVNNHSEVYHLPADEEEIDRLDVQHFMFKTLIGRNYVGPVQDVLREEEGVQKDILDLGCGSAVWAVEMAQEFPHCNVVGVDLAPIQTEPPPNCRIEVDDINLGLDHFYGCFDFVHARLIASGIKDYYGLLDEISKTLRPGGMFLSVDWDFRVMDWNKTLLPAFPRNHPRHAWFPCFSRAVGMAIRARMGNIDAAVLLPRWLKGHRSFEEVDSCDLWIPSGDWFPNDTKDGLKMNAVGRLMKRDTKAFVSAGRPLLLSSGLPEAEVDELIAETIKEVDLGRRWWVRVSATWARKKAGTPAA</sequence>
<dbReference type="InterPro" id="IPR029063">
    <property type="entry name" value="SAM-dependent_MTases_sf"/>
</dbReference>
<dbReference type="InParanoid" id="A0A067LWX4"/>
<dbReference type="STRING" id="930990.A0A067LWX4"/>
<feature type="compositionally biased region" description="Polar residues" evidence="1">
    <location>
        <begin position="1"/>
        <end position="37"/>
    </location>
</feature>